<dbReference type="Pfam" id="PF00534">
    <property type="entry name" value="Glycos_transf_1"/>
    <property type="match status" value="1"/>
</dbReference>
<dbReference type="InterPro" id="IPR001296">
    <property type="entry name" value="Glyco_trans_1"/>
</dbReference>
<evidence type="ECO:0000259" key="1">
    <source>
        <dbReference type="Pfam" id="PF00534"/>
    </source>
</evidence>
<evidence type="ECO:0000313" key="3">
    <source>
        <dbReference type="Proteomes" id="UP000067598"/>
    </source>
</evidence>
<dbReference type="Gene3D" id="3.40.50.2000">
    <property type="entry name" value="Glycogen Phosphorylase B"/>
    <property type="match status" value="2"/>
</dbReference>
<dbReference type="GO" id="GO:0016757">
    <property type="term" value="F:glycosyltransferase activity"/>
    <property type="evidence" value="ECO:0007669"/>
    <property type="project" value="InterPro"/>
</dbReference>
<dbReference type="CDD" id="cd03811">
    <property type="entry name" value="GT4_GT28_WabH-like"/>
    <property type="match status" value="1"/>
</dbReference>
<dbReference type="SUPFAM" id="SSF53756">
    <property type="entry name" value="UDP-Glycosyltransferase/glycogen phosphorylase"/>
    <property type="match status" value="1"/>
</dbReference>
<proteinExistence type="predicted"/>
<reference evidence="2 3" key="1">
    <citation type="journal article" date="2016" name="Microbiology (Mosc.)">
        <title>Comparison of Lactobacillus crispatus isolates from Lactobacillus-dominated vaginal microbiomes with isolates from microbiomes containing bacterial vaginosis-associated bacteria.</title>
        <authorList>
            <person name="Abdelmaksoud A.A."/>
            <person name="Koparde V.N."/>
            <person name="Sheth N.U."/>
            <person name="Serrano M.G."/>
            <person name="Glascock A.L."/>
            <person name="Fettweis J.M."/>
            <person name="Strauss Iii J.F."/>
            <person name="Buck G.A."/>
            <person name="Jefferson K.K."/>
        </authorList>
    </citation>
    <scope>NUCLEOTIDE SEQUENCE [LARGE SCALE GENOMIC DNA]</scope>
    <source>
        <strain evidence="2 3">VMC3</strain>
    </source>
</reference>
<name>A0A109DGH7_9LACO</name>
<dbReference type="PANTHER" id="PTHR12526:SF630">
    <property type="entry name" value="GLYCOSYLTRANSFERASE"/>
    <property type="match status" value="1"/>
</dbReference>
<sequence length="359" mass="40658">MKKAIVAVPFLKGIGGTETVIKNFSEALDVKKTDDDIQWKLISFGGSNSSAWLDGWDKRVYNFSKSRYMQLAGYVSCMPILIASTLKKEKPAFFIATNPIIWNLAYKFKKIFSPTTKIIAWYHYSFKMKNIKTKYLKNVDEFWAISMGIKKELISMGVEESKISVVYNPINITTPKRVKRSGNQNRLVYIGRIDYDGQKNVSELIKALNLVDGNWRCDLYGSIDNRTKTKLLSLANMKTQEKLSFKGFSTNVWDKIDEADVLLLTSKYEGFGMVLCEAAIRGISLISSSCPMGPDEIVNSENGFLYKPGNVEKLSSLIKEVVTQKTILPNTEQTINSVKKFGYESFSERILLSLKNNIN</sequence>
<comment type="caution">
    <text evidence="2">The sequence shown here is derived from an EMBL/GenBank/DDBJ whole genome shotgun (WGS) entry which is preliminary data.</text>
</comment>
<accession>A0A109DGH7</accession>
<feature type="domain" description="Glycosyl transferase family 1" evidence="1">
    <location>
        <begin position="176"/>
        <end position="329"/>
    </location>
</feature>
<dbReference type="PATRIC" id="fig|47770.28.peg.13"/>
<gene>
    <name evidence="2" type="ORF">AEL95_00060</name>
</gene>
<dbReference type="RefSeq" id="WP_060461561.1">
    <property type="nucleotide sequence ID" value="NZ_AP025162.1"/>
</dbReference>
<dbReference type="AlphaFoldDB" id="A0A109DGH7"/>
<dbReference type="EMBL" id="LJGP01000001">
    <property type="protein sequence ID" value="KWU04932.1"/>
    <property type="molecule type" value="Genomic_DNA"/>
</dbReference>
<dbReference type="PANTHER" id="PTHR12526">
    <property type="entry name" value="GLYCOSYLTRANSFERASE"/>
    <property type="match status" value="1"/>
</dbReference>
<protein>
    <submittedName>
        <fullName evidence="2">Glycosyl transferase</fullName>
    </submittedName>
</protein>
<evidence type="ECO:0000313" key="2">
    <source>
        <dbReference type="EMBL" id="KWU04932.1"/>
    </source>
</evidence>
<dbReference type="Proteomes" id="UP000067598">
    <property type="component" value="Unassembled WGS sequence"/>
</dbReference>
<organism evidence="2 3">
    <name type="scientific">Lactobacillus crispatus</name>
    <dbReference type="NCBI Taxonomy" id="47770"/>
    <lineage>
        <taxon>Bacteria</taxon>
        <taxon>Bacillati</taxon>
        <taxon>Bacillota</taxon>
        <taxon>Bacilli</taxon>
        <taxon>Lactobacillales</taxon>
        <taxon>Lactobacillaceae</taxon>
        <taxon>Lactobacillus</taxon>
    </lineage>
</organism>
<keyword evidence="2" id="KW-0808">Transferase</keyword>